<reference evidence="1 2" key="1">
    <citation type="submission" date="2020-05" db="EMBL/GenBank/DDBJ databases">
        <authorList>
            <person name="Whitworth D."/>
        </authorList>
    </citation>
    <scope>NUCLEOTIDE SEQUENCE [LARGE SCALE GENOMIC DNA]</scope>
    <source>
        <strain evidence="1 2">CA046A</strain>
    </source>
</reference>
<evidence type="ECO:0000313" key="1">
    <source>
        <dbReference type="EMBL" id="NOK08822.1"/>
    </source>
</evidence>
<protein>
    <recommendedName>
        <fullName evidence="3">GIY-YIG domain-containing protein</fullName>
    </recommendedName>
</protein>
<dbReference type="Proteomes" id="UP000528460">
    <property type="component" value="Unassembled WGS sequence"/>
</dbReference>
<dbReference type="AlphaFoldDB" id="A0A7Y4JRD1"/>
<sequence length="111" mass="13085">MIDDKIIQVHADYALDALKPKLNAYRHFRERVYIGVTASPEKRWKKHQGKGWKKMVLIYEAYSTDIAERLERGLINYARQCRYRVEIENVGDGGEGLSTTRQRHFLYLLVD</sequence>
<proteinExistence type="predicted"/>
<organism evidence="1 2">
    <name type="scientific">Corallococcus exercitus</name>
    <dbReference type="NCBI Taxonomy" id="2316736"/>
    <lineage>
        <taxon>Bacteria</taxon>
        <taxon>Pseudomonadati</taxon>
        <taxon>Myxococcota</taxon>
        <taxon>Myxococcia</taxon>
        <taxon>Myxococcales</taxon>
        <taxon>Cystobacterineae</taxon>
        <taxon>Myxococcaceae</taxon>
        <taxon>Corallococcus</taxon>
    </lineage>
</organism>
<name>A0A7Y4JRD1_9BACT</name>
<accession>A0A7Y4JRD1</accession>
<dbReference type="EMBL" id="JABFJW010000037">
    <property type="protein sequence ID" value="NOK08822.1"/>
    <property type="molecule type" value="Genomic_DNA"/>
</dbReference>
<evidence type="ECO:0008006" key="3">
    <source>
        <dbReference type="Google" id="ProtNLM"/>
    </source>
</evidence>
<evidence type="ECO:0000313" key="2">
    <source>
        <dbReference type="Proteomes" id="UP000528460"/>
    </source>
</evidence>
<comment type="caution">
    <text evidence="1">The sequence shown here is derived from an EMBL/GenBank/DDBJ whole genome shotgun (WGS) entry which is preliminary data.</text>
</comment>
<dbReference type="RefSeq" id="WP_171413047.1">
    <property type="nucleotide sequence ID" value="NZ_JABFJW010000037.1"/>
</dbReference>
<gene>
    <name evidence="1" type="ORF">HNS30_07225</name>
</gene>